<protein>
    <submittedName>
        <fullName evidence="5">ESAT-6 protein secretion system EspG family protein</fullName>
    </submittedName>
</protein>
<accession>A0A2A9FD96</accession>
<comment type="similarity">
    <text evidence="2">Belongs to the EspG family.</text>
</comment>
<comment type="subcellular location">
    <subcellularLocation>
        <location evidence="1">Cytoplasm</location>
    </subcellularLocation>
</comment>
<sequence>MLHRPVELSTQTFEVLWERLNLGDIHPTLMRGAMWYSEDERRNLAAGTDRELADRGLLRGGRLDDDFLEALHVLQRPGVDYYSWVKSGQGERTVRAAAFGKAGFTVVAAGDMLYLTPCSADALAREFATLLPNAPAARLASLNCSNTDLDMIKRGRIPGATSPSIRDAKQVLRWLNAPHTYSGRLYVAIRDGRGMRRRNENPPGWADTDQGRILFGVDESGRVSLSGVGPQDIANKVQKLTQELHDGR</sequence>
<dbReference type="Proteomes" id="UP000243542">
    <property type="component" value="Unassembled WGS sequence"/>
</dbReference>
<keyword evidence="6" id="KW-1185">Reference proteome</keyword>
<keyword evidence="3" id="KW-0963">Cytoplasm</keyword>
<evidence type="ECO:0000256" key="1">
    <source>
        <dbReference type="ARBA" id="ARBA00004496"/>
    </source>
</evidence>
<evidence type="ECO:0000313" key="5">
    <source>
        <dbReference type="EMBL" id="PFG48375.1"/>
    </source>
</evidence>
<dbReference type="InterPro" id="IPR025734">
    <property type="entry name" value="EspG"/>
</dbReference>
<gene>
    <name evidence="5" type="ORF">ATK36_3460</name>
</gene>
<organism evidence="5 6">
    <name type="scientific">Amycolatopsis sulphurea</name>
    <dbReference type="NCBI Taxonomy" id="76022"/>
    <lineage>
        <taxon>Bacteria</taxon>
        <taxon>Bacillati</taxon>
        <taxon>Actinomycetota</taxon>
        <taxon>Actinomycetes</taxon>
        <taxon>Pseudonocardiales</taxon>
        <taxon>Pseudonocardiaceae</taxon>
        <taxon>Amycolatopsis</taxon>
    </lineage>
</organism>
<dbReference type="AlphaFoldDB" id="A0A2A9FD96"/>
<dbReference type="EMBL" id="PDJK01000002">
    <property type="protein sequence ID" value="PFG48375.1"/>
    <property type="molecule type" value="Genomic_DNA"/>
</dbReference>
<comment type="caution">
    <text evidence="5">The sequence shown here is derived from an EMBL/GenBank/DDBJ whole genome shotgun (WGS) entry which is preliminary data.</text>
</comment>
<proteinExistence type="inferred from homology"/>
<reference evidence="5 6" key="1">
    <citation type="submission" date="2017-10" db="EMBL/GenBank/DDBJ databases">
        <title>Sequencing the genomes of 1000 actinobacteria strains.</title>
        <authorList>
            <person name="Klenk H.-P."/>
        </authorList>
    </citation>
    <scope>NUCLEOTIDE SEQUENCE [LARGE SCALE GENOMIC DNA]</scope>
    <source>
        <strain evidence="5 6">DSM 46092</strain>
    </source>
</reference>
<dbReference type="RefSeq" id="WP_098512465.1">
    <property type="nucleotide sequence ID" value="NZ_JBMXBZ010000002.1"/>
</dbReference>
<evidence type="ECO:0000256" key="4">
    <source>
        <dbReference type="ARBA" id="ARBA00023186"/>
    </source>
</evidence>
<evidence type="ECO:0000313" key="6">
    <source>
        <dbReference type="Proteomes" id="UP000243542"/>
    </source>
</evidence>
<name>A0A2A9FD96_9PSEU</name>
<evidence type="ECO:0000256" key="2">
    <source>
        <dbReference type="ARBA" id="ARBA00006411"/>
    </source>
</evidence>
<keyword evidence="4" id="KW-0143">Chaperone</keyword>
<evidence type="ECO:0000256" key="3">
    <source>
        <dbReference type="ARBA" id="ARBA00022490"/>
    </source>
</evidence>
<dbReference type="Pfam" id="PF14011">
    <property type="entry name" value="ESX-1_EspG"/>
    <property type="match status" value="1"/>
</dbReference>